<name>A0A645CJB2_9ZZZZ</name>
<dbReference type="EMBL" id="VSSQ01027670">
    <property type="protein sequence ID" value="MPM77035.1"/>
    <property type="molecule type" value="Genomic_DNA"/>
</dbReference>
<proteinExistence type="predicted"/>
<evidence type="ECO:0000313" key="1">
    <source>
        <dbReference type="EMBL" id="MPM77035.1"/>
    </source>
</evidence>
<reference evidence="1" key="1">
    <citation type="submission" date="2019-08" db="EMBL/GenBank/DDBJ databases">
        <authorList>
            <person name="Kucharzyk K."/>
            <person name="Murdoch R.W."/>
            <person name="Higgins S."/>
            <person name="Loffler F."/>
        </authorList>
    </citation>
    <scope>NUCLEOTIDE SEQUENCE</scope>
</reference>
<accession>A0A645CJB2</accession>
<sequence length="65" mass="7484">MLHALGIEFVQNRYDDSSISESRQKDNRPAGVVLPDQRNLISFFYSKLFKQDMNPCNFFSQLAVG</sequence>
<organism evidence="1">
    <name type="scientific">bioreactor metagenome</name>
    <dbReference type="NCBI Taxonomy" id="1076179"/>
    <lineage>
        <taxon>unclassified sequences</taxon>
        <taxon>metagenomes</taxon>
        <taxon>ecological metagenomes</taxon>
    </lineage>
</organism>
<comment type="caution">
    <text evidence="1">The sequence shown here is derived from an EMBL/GenBank/DDBJ whole genome shotgun (WGS) entry which is preliminary data.</text>
</comment>
<dbReference type="AlphaFoldDB" id="A0A645CJB2"/>
<protein>
    <submittedName>
        <fullName evidence="1">Uncharacterized protein</fullName>
    </submittedName>
</protein>
<gene>
    <name evidence="1" type="ORF">SDC9_124034</name>
</gene>